<dbReference type="AlphaFoldDB" id="A0A0L0DVS1"/>
<protein>
    <submittedName>
        <fullName evidence="1">Uncharacterized protein</fullName>
    </submittedName>
</protein>
<dbReference type="EMBL" id="GL349441">
    <property type="protein sequence ID" value="KNC56320.1"/>
    <property type="molecule type" value="Genomic_DNA"/>
</dbReference>
<sequence>MCWRDEAEAVAQAVAGGLAADAVVDGATRAGGGGLSLLVAAAAGGAVGAGEVLIGSGARVGEVVMMNDVVWEMDSSGRRWEKRAMHRKTTAMHVAVRSGKEAMVRMLMAALVEQEGEEGARTD</sequence>
<dbReference type="Proteomes" id="UP000054408">
    <property type="component" value="Unassembled WGS sequence"/>
</dbReference>
<dbReference type="InterPro" id="IPR036770">
    <property type="entry name" value="Ankyrin_rpt-contain_sf"/>
</dbReference>
<evidence type="ECO:0000313" key="2">
    <source>
        <dbReference type="Proteomes" id="UP000054408"/>
    </source>
</evidence>
<proteinExistence type="predicted"/>
<gene>
    <name evidence="1" type="ORF">AMSG_02289</name>
</gene>
<dbReference type="Gene3D" id="1.25.40.20">
    <property type="entry name" value="Ankyrin repeat-containing domain"/>
    <property type="match status" value="1"/>
</dbReference>
<evidence type="ECO:0000313" key="1">
    <source>
        <dbReference type="EMBL" id="KNC56320.1"/>
    </source>
</evidence>
<name>A0A0L0DVS1_THETB</name>
<dbReference type="RefSeq" id="XP_013760837.1">
    <property type="nucleotide sequence ID" value="XM_013905383.1"/>
</dbReference>
<reference evidence="1 2" key="1">
    <citation type="submission" date="2010-05" db="EMBL/GenBank/DDBJ databases">
        <title>The Genome Sequence of Thecamonas trahens ATCC 50062.</title>
        <authorList>
            <consortium name="The Broad Institute Genome Sequencing Platform"/>
            <person name="Russ C."/>
            <person name="Cuomo C."/>
            <person name="Shea T."/>
            <person name="Young S.K."/>
            <person name="Zeng Q."/>
            <person name="Koehrsen M."/>
            <person name="Haas B."/>
            <person name="Borodovsky M."/>
            <person name="Guigo R."/>
            <person name="Alvarado L."/>
            <person name="Berlin A."/>
            <person name="Bochicchio J."/>
            <person name="Borenstein D."/>
            <person name="Chapman S."/>
            <person name="Chen Z."/>
            <person name="Freedman E."/>
            <person name="Gellesch M."/>
            <person name="Goldberg J."/>
            <person name="Griggs A."/>
            <person name="Gujja S."/>
            <person name="Heilman E."/>
            <person name="Heiman D."/>
            <person name="Hepburn T."/>
            <person name="Howarth C."/>
            <person name="Jen D."/>
            <person name="Larson L."/>
            <person name="Mehta T."/>
            <person name="Park D."/>
            <person name="Pearson M."/>
            <person name="Roberts A."/>
            <person name="Saif S."/>
            <person name="Shenoy N."/>
            <person name="Sisk P."/>
            <person name="Stolte C."/>
            <person name="Sykes S."/>
            <person name="Thomson T."/>
            <person name="Walk T."/>
            <person name="White J."/>
            <person name="Yandava C."/>
            <person name="Burger G."/>
            <person name="Gray M.W."/>
            <person name="Holland P.W.H."/>
            <person name="King N."/>
            <person name="Lang F.B.F."/>
            <person name="Roger A.J."/>
            <person name="Ruiz-Trillo I."/>
            <person name="Lander E."/>
            <person name="Nusbaum C."/>
        </authorList>
    </citation>
    <scope>NUCLEOTIDE SEQUENCE [LARGE SCALE GENOMIC DNA]</scope>
    <source>
        <strain evidence="1 2">ATCC 50062</strain>
    </source>
</reference>
<keyword evidence="2" id="KW-1185">Reference proteome</keyword>
<dbReference type="GeneID" id="25561976"/>
<organism evidence="1 2">
    <name type="scientific">Thecamonas trahens ATCC 50062</name>
    <dbReference type="NCBI Taxonomy" id="461836"/>
    <lineage>
        <taxon>Eukaryota</taxon>
        <taxon>Apusozoa</taxon>
        <taxon>Apusomonadida</taxon>
        <taxon>Apusomonadidae</taxon>
        <taxon>Thecamonas</taxon>
    </lineage>
</organism>
<accession>A0A0L0DVS1</accession>